<evidence type="ECO:0000256" key="5">
    <source>
        <dbReference type="ARBA" id="ARBA00022801"/>
    </source>
</evidence>
<proteinExistence type="inferred from homology"/>
<dbReference type="Gene3D" id="1.10.1380.10">
    <property type="entry name" value="Neutral endopeptidase , domain2"/>
    <property type="match status" value="1"/>
</dbReference>
<keyword evidence="3" id="KW-0645">Protease</keyword>
<evidence type="ECO:0000256" key="4">
    <source>
        <dbReference type="ARBA" id="ARBA00022723"/>
    </source>
</evidence>
<dbReference type="EMBL" id="CP002582">
    <property type="protein sequence ID" value="ADZ81865.1"/>
    <property type="molecule type" value="Genomic_DNA"/>
</dbReference>
<keyword evidence="12" id="KW-1185">Reference proteome</keyword>
<feature type="signal peptide" evidence="8">
    <location>
        <begin position="1"/>
        <end position="29"/>
    </location>
</feature>
<feature type="domain" description="Peptidase M13 N-terminal" evidence="10">
    <location>
        <begin position="44"/>
        <end position="427"/>
    </location>
</feature>
<evidence type="ECO:0000313" key="12">
    <source>
        <dbReference type="Proteomes" id="UP000008467"/>
    </source>
</evidence>
<keyword evidence="4" id="KW-0479">Metal-binding</keyword>
<dbReference type="PRINTS" id="PR00786">
    <property type="entry name" value="NEPRILYSIN"/>
</dbReference>
<evidence type="ECO:0000256" key="7">
    <source>
        <dbReference type="ARBA" id="ARBA00023049"/>
    </source>
</evidence>
<dbReference type="GO" id="GO:0005886">
    <property type="term" value="C:plasma membrane"/>
    <property type="evidence" value="ECO:0007669"/>
    <property type="project" value="TreeGrafter"/>
</dbReference>
<dbReference type="Proteomes" id="UP000008467">
    <property type="component" value="Chromosome"/>
</dbReference>
<dbReference type="HOGENOM" id="CLU_006187_7_2_9"/>
<keyword evidence="7" id="KW-0482">Metalloprotease</keyword>
<gene>
    <name evidence="11" type="ordered locus">Clole_0106</name>
</gene>
<feature type="domain" description="Peptidase M13 C-terminal" evidence="9">
    <location>
        <begin position="483"/>
        <end position="673"/>
    </location>
</feature>
<dbReference type="STRING" id="642492.Clole_0106"/>
<reference evidence="11 12" key="1">
    <citation type="journal article" date="2011" name="J. Bacteriol.">
        <title>Complete genome sequence of the cellulose-degrading bacterium Cellulosilyticum lentocellum.</title>
        <authorList>
            <consortium name="US DOE Joint Genome Institute"/>
            <person name="Miller D.A."/>
            <person name="Suen G."/>
            <person name="Bruce D."/>
            <person name="Copeland A."/>
            <person name="Cheng J.F."/>
            <person name="Detter C."/>
            <person name="Goodwin L.A."/>
            <person name="Han C.S."/>
            <person name="Hauser L.J."/>
            <person name="Land M.L."/>
            <person name="Lapidus A."/>
            <person name="Lucas S."/>
            <person name="Meincke L."/>
            <person name="Pitluck S."/>
            <person name="Tapia R."/>
            <person name="Teshima H."/>
            <person name="Woyke T."/>
            <person name="Fox B.G."/>
            <person name="Angert E.R."/>
            <person name="Currie C.R."/>
        </authorList>
    </citation>
    <scope>NUCLEOTIDE SEQUENCE [LARGE SCALE GENOMIC DNA]</scope>
    <source>
        <strain evidence="12">ATCC 49066 / DSM 5427 / NCIMB 11756 / RHM5</strain>
    </source>
</reference>
<dbReference type="Gene3D" id="3.40.390.10">
    <property type="entry name" value="Collagenase (Catalytic Domain)"/>
    <property type="match status" value="1"/>
</dbReference>
<organism evidence="11 12">
    <name type="scientific">Cellulosilyticum lentocellum (strain ATCC 49066 / DSM 5427 / NCIMB 11756 / RHM5)</name>
    <name type="common">Clostridium lentocellum</name>
    <dbReference type="NCBI Taxonomy" id="642492"/>
    <lineage>
        <taxon>Bacteria</taxon>
        <taxon>Bacillati</taxon>
        <taxon>Bacillota</taxon>
        <taxon>Clostridia</taxon>
        <taxon>Lachnospirales</taxon>
        <taxon>Cellulosilyticaceae</taxon>
        <taxon>Cellulosilyticum</taxon>
    </lineage>
</organism>
<dbReference type="KEGG" id="cle:Clole_0106"/>
<dbReference type="PANTHER" id="PTHR11733">
    <property type="entry name" value="ZINC METALLOPROTEASE FAMILY M13 NEPRILYSIN-RELATED"/>
    <property type="match status" value="1"/>
</dbReference>
<comment type="similarity">
    <text evidence="2">Belongs to the peptidase M13 family.</text>
</comment>
<evidence type="ECO:0000259" key="9">
    <source>
        <dbReference type="Pfam" id="PF01431"/>
    </source>
</evidence>
<keyword evidence="6" id="KW-0862">Zinc</keyword>
<evidence type="ECO:0000256" key="1">
    <source>
        <dbReference type="ARBA" id="ARBA00001947"/>
    </source>
</evidence>
<evidence type="ECO:0000259" key="10">
    <source>
        <dbReference type="Pfam" id="PF05649"/>
    </source>
</evidence>
<accession>F2JH50</accession>
<dbReference type="RefSeq" id="WP_013655166.1">
    <property type="nucleotide sequence ID" value="NC_015275.1"/>
</dbReference>
<dbReference type="SUPFAM" id="SSF55486">
    <property type="entry name" value="Metalloproteases ('zincins'), catalytic domain"/>
    <property type="match status" value="1"/>
</dbReference>
<dbReference type="InterPro" id="IPR018497">
    <property type="entry name" value="Peptidase_M13_C"/>
</dbReference>
<evidence type="ECO:0000256" key="8">
    <source>
        <dbReference type="SAM" id="SignalP"/>
    </source>
</evidence>
<evidence type="ECO:0000256" key="6">
    <source>
        <dbReference type="ARBA" id="ARBA00022833"/>
    </source>
</evidence>
<comment type="cofactor">
    <cofactor evidence="1">
        <name>Zn(2+)</name>
        <dbReference type="ChEBI" id="CHEBI:29105"/>
    </cofactor>
</comment>
<evidence type="ECO:0000313" key="11">
    <source>
        <dbReference type="EMBL" id="ADZ81865.1"/>
    </source>
</evidence>
<dbReference type="GO" id="GO:0004222">
    <property type="term" value="F:metalloendopeptidase activity"/>
    <property type="evidence" value="ECO:0007669"/>
    <property type="project" value="UniProtKB-EC"/>
</dbReference>
<sequence length="677" mass="76730">MKLIKKARQKINIVLLAVVMTFSSVQPIAAEQTTVVANKQVRIQDDFYTAVNEKWLQEAVIKPGYPSVSTFGELEDKCRVQLDAIFKQLFENQSQYKANSTERKMINLYNNYLNVEARNKTGITPIKSYMDEIKSAKDLSGITKLLNNLRIQQNTGLLNVGVGADLKDSTKNCVYINSTGLILSNSDYYTKDTEMAKTMKTAINTYLNKIAVLYGYSETGAKKKVDNAFKLDSMLAPSIIGQDEVTVDPNIYDRIYNVYTLEQLDQLAPNLKPSTMLKNIGLDKATKIILQEPEWLKALDKIYTKENVNIIKDALEIRFLYSTATLLGEKFENANKELAATLYGVEGETSREEQALNVISGIFSDEIGKLYVEKTFSKEEKEDVEALVKEIIANYKEKLQKVEWMSPETKTNAIKKLDTMTIKIGYPDKWMDYTDLDIKSIEEGSSLVENVFNIADWSFAKQVQSLNQPVDKTTFLISPQTVNACYNPSANDITFPAAILEAPYYDIHQSREANLGGIGAVIAHEISHAFDTNGSHFDEKGNVANWWTEQDYTKFEENTKKVRSFYSQIEVLPGQKVNGDLTVSENIADITAISCMLDILNKEKNPDYKAFFESWAKVWRIKSSEAYTEQLLQLDAHSPGKVRANAVVQQFEEFYEAYDVKEGDGMYVKPEDRLKIY</sequence>
<dbReference type="InterPro" id="IPR024079">
    <property type="entry name" value="MetalloPept_cat_dom_sf"/>
</dbReference>
<dbReference type="CDD" id="cd08662">
    <property type="entry name" value="M13"/>
    <property type="match status" value="1"/>
</dbReference>
<dbReference type="InterPro" id="IPR000718">
    <property type="entry name" value="Peptidase_M13"/>
</dbReference>
<keyword evidence="8" id="KW-0732">Signal</keyword>
<dbReference type="InterPro" id="IPR042089">
    <property type="entry name" value="Peptidase_M13_dom_2"/>
</dbReference>
<dbReference type="Pfam" id="PF05649">
    <property type="entry name" value="Peptidase_M13_N"/>
    <property type="match status" value="1"/>
</dbReference>
<keyword evidence="5 11" id="KW-0378">Hydrolase</keyword>
<dbReference type="AlphaFoldDB" id="F2JH50"/>
<dbReference type="PROSITE" id="PS51885">
    <property type="entry name" value="NEPRILYSIN"/>
    <property type="match status" value="1"/>
</dbReference>
<dbReference type="GO" id="GO:0046872">
    <property type="term" value="F:metal ion binding"/>
    <property type="evidence" value="ECO:0007669"/>
    <property type="project" value="UniProtKB-KW"/>
</dbReference>
<evidence type="ECO:0000256" key="3">
    <source>
        <dbReference type="ARBA" id="ARBA00022670"/>
    </source>
</evidence>
<dbReference type="PANTHER" id="PTHR11733:SF167">
    <property type="entry name" value="FI17812P1-RELATED"/>
    <property type="match status" value="1"/>
</dbReference>
<dbReference type="InterPro" id="IPR008753">
    <property type="entry name" value="Peptidase_M13_N"/>
</dbReference>
<evidence type="ECO:0000256" key="2">
    <source>
        <dbReference type="ARBA" id="ARBA00007357"/>
    </source>
</evidence>
<dbReference type="GO" id="GO:0016485">
    <property type="term" value="P:protein processing"/>
    <property type="evidence" value="ECO:0007669"/>
    <property type="project" value="TreeGrafter"/>
</dbReference>
<dbReference type="eggNOG" id="COG3590">
    <property type="taxonomic scope" value="Bacteria"/>
</dbReference>
<name>F2JH50_CELLD</name>
<dbReference type="EC" id="3.4.24.71" evidence="11"/>
<dbReference type="Pfam" id="PF01431">
    <property type="entry name" value="Peptidase_M13"/>
    <property type="match status" value="1"/>
</dbReference>
<protein>
    <submittedName>
        <fullName evidence="11">Endothelin-converting enzyme 1</fullName>
        <ecNumber evidence="11">3.4.24.71</ecNumber>
    </submittedName>
</protein>
<feature type="chain" id="PRO_5039174922" evidence="8">
    <location>
        <begin position="30"/>
        <end position="677"/>
    </location>
</feature>